<proteinExistence type="predicted"/>
<dbReference type="AlphaFoldDB" id="A0A9P7GWK5"/>
<reference evidence="7" key="1">
    <citation type="submission" date="2021-02" db="EMBL/GenBank/DDBJ databases">
        <authorList>
            <person name="Nieuwenhuis M."/>
            <person name="Van De Peppel L.J.J."/>
        </authorList>
    </citation>
    <scope>NUCLEOTIDE SEQUENCE</scope>
    <source>
        <strain evidence="7">D49</strain>
    </source>
</reference>
<feature type="zinc finger region" description="C3H1-type" evidence="4">
    <location>
        <begin position="170"/>
        <end position="199"/>
    </location>
</feature>
<feature type="zinc finger region" description="C3H1-type" evidence="4">
    <location>
        <begin position="228"/>
        <end position="256"/>
    </location>
</feature>
<feature type="compositionally biased region" description="Acidic residues" evidence="5">
    <location>
        <begin position="342"/>
        <end position="376"/>
    </location>
</feature>
<feature type="domain" description="C3H1-type" evidence="6">
    <location>
        <begin position="200"/>
        <end position="227"/>
    </location>
</feature>
<keyword evidence="3 4" id="KW-0862">Zinc</keyword>
<reference evidence="7" key="2">
    <citation type="submission" date="2021-10" db="EMBL/GenBank/DDBJ databases">
        <title>Phylogenomics reveals ancestral predisposition of the termite-cultivated fungus Termitomyces towards a domesticated lifestyle.</title>
        <authorList>
            <person name="Auxier B."/>
            <person name="Grum-Grzhimaylo A."/>
            <person name="Cardenas M.E."/>
            <person name="Lodge J.D."/>
            <person name="Laessoe T."/>
            <person name="Pedersen O."/>
            <person name="Smith M.E."/>
            <person name="Kuyper T.W."/>
            <person name="Franco-Molano E.A."/>
            <person name="Baroni T.J."/>
            <person name="Aanen D.K."/>
        </authorList>
    </citation>
    <scope>NUCLEOTIDE SEQUENCE</scope>
    <source>
        <strain evidence="7">D49</strain>
    </source>
</reference>
<sequence>MASSLTSEAQIKSEIARLTASINQHKSVISGPGPIRTNSRNNTYINPNYKLASKYVRPTNNYVQRPTVPPRIPVKPPSTEVKDVVLNGIAFESSGRTLVRKDLPKPVSSGLSVPRAQPHQPPYTRKSGHLAPTSRMYKPTPSRGRRGRPANRNMTLNNTTRPYQARKKLKYSDKPCPRFTTTGNCSSTADSCSLSHDPTPERTPLCLHFLNKGRCTREHCPFPHVNVGARQGVCRDFAVLGYCDRGLDCDKQHVRECPDFAEKGTCGTKGCKLPHVIRANRTRKPAAKLVDTPDSTASVLSAAAGVSAGTDPLEQQQVVHVTANDAQLGDEYISLTFKESESESSDEESSMDEDEDGGDEEGEEGTDPTDDVDMEP</sequence>
<dbReference type="Proteomes" id="UP000717328">
    <property type="component" value="Unassembled WGS sequence"/>
</dbReference>
<evidence type="ECO:0000313" key="8">
    <source>
        <dbReference type="Proteomes" id="UP000717328"/>
    </source>
</evidence>
<feature type="zinc finger region" description="C3H1-type" evidence="4">
    <location>
        <begin position="200"/>
        <end position="227"/>
    </location>
</feature>
<evidence type="ECO:0000256" key="5">
    <source>
        <dbReference type="SAM" id="MobiDB-lite"/>
    </source>
</evidence>
<feature type="domain" description="C3H1-type" evidence="6">
    <location>
        <begin position="170"/>
        <end position="199"/>
    </location>
</feature>
<dbReference type="SMART" id="SM00356">
    <property type="entry name" value="ZnF_C3H1"/>
    <property type="match status" value="3"/>
</dbReference>
<feature type="region of interest" description="Disordered" evidence="5">
    <location>
        <begin position="333"/>
        <end position="376"/>
    </location>
</feature>
<dbReference type="GO" id="GO:0005634">
    <property type="term" value="C:nucleus"/>
    <property type="evidence" value="ECO:0007669"/>
    <property type="project" value="TreeGrafter"/>
</dbReference>
<evidence type="ECO:0000256" key="4">
    <source>
        <dbReference type="PROSITE-ProRule" id="PRU00723"/>
    </source>
</evidence>
<evidence type="ECO:0000313" key="7">
    <source>
        <dbReference type="EMBL" id="KAG5654192.1"/>
    </source>
</evidence>
<evidence type="ECO:0000256" key="2">
    <source>
        <dbReference type="ARBA" id="ARBA00022771"/>
    </source>
</evidence>
<keyword evidence="2 4" id="KW-0863">Zinc-finger</keyword>
<feature type="compositionally biased region" description="Polar residues" evidence="5">
    <location>
        <begin position="152"/>
        <end position="162"/>
    </location>
</feature>
<gene>
    <name evidence="7" type="ORF">H0H81_006225</name>
</gene>
<evidence type="ECO:0000259" key="6">
    <source>
        <dbReference type="PROSITE" id="PS50103"/>
    </source>
</evidence>
<feature type="region of interest" description="Disordered" evidence="5">
    <location>
        <begin position="101"/>
        <end position="162"/>
    </location>
</feature>
<name>A0A9P7GWK5_9AGAR</name>
<dbReference type="EMBL" id="JABCKI010000016">
    <property type="protein sequence ID" value="KAG5654192.1"/>
    <property type="molecule type" value="Genomic_DNA"/>
</dbReference>
<organism evidence="7 8">
    <name type="scientific">Sphagnurus paluster</name>
    <dbReference type="NCBI Taxonomy" id="117069"/>
    <lineage>
        <taxon>Eukaryota</taxon>
        <taxon>Fungi</taxon>
        <taxon>Dikarya</taxon>
        <taxon>Basidiomycota</taxon>
        <taxon>Agaricomycotina</taxon>
        <taxon>Agaricomycetes</taxon>
        <taxon>Agaricomycetidae</taxon>
        <taxon>Agaricales</taxon>
        <taxon>Tricholomatineae</taxon>
        <taxon>Lyophyllaceae</taxon>
        <taxon>Sphagnurus</taxon>
    </lineage>
</organism>
<dbReference type="SUPFAM" id="SSF90229">
    <property type="entry name" value="CCCH zinc finger"/>
    <property type="match status" value="1"/>
</dbReference>
<feature type="domain" description="C3H1-type" evidence="6">
    <location>
        <begin position="228"/>
        <end position="256"/>
    </location>
</feature>
<keyword evidence="8" id="KW-1185">Reference proteome</keyword>
<dbReference type="GO" id="GO:0008270">
    <property type="term" value="F:zinc ion binding"/>
    <property type="evidence" value="ECO:0007669"/>
    <property type="project" value="UniProtKB-KW"/>
</dbReference>
<dbReference type="PANTHER" id="PTHR46156">
    <property type="entry name" value="CCCH ZINGC FINGER"/>
    <property type="match status" value="1"/>
</dbReference>
<dbReference type="PROSITE" id="PS50103">
    <property type="entry name" value="ZF_C3H1"/>
    <property type="match status" value="3"/>
</dbReference>
<evidence type="ECO:0000256" key="3">
    <source>
        <dbReference type="ARBA" id="ARBA00022833"/>
    </source>
</evidence>
<dbReference type="PANTHER" id="PTHR46156:SF1">
    <property type="entry name" value="ZINC FINGER CCCH DOMAIN-CONTAINING PROTEIN 3"/>
    <property type="match status" value="1"/>
</dbReference>
<dbReference type="OrthoDB" id="410307at2759"/>
<keyword evidence="1 4" id="KW-0479">Metal-binding</keyword>
<comment type="caution">
    <text evidence="7">The sequence shown here is derived from an EMBL/GenBank/DDBJ whole genome shotgun (WGS) entry which is preliminary data.</text>
</comment>
<protein>
    <recommendedName>
        <fullName evidence="6">C3H1-type domain-containing protein</fullName>
    </recommendedName>
</protein>
<dbReference type="Gene3D" id="4.10.1000.10">
    <property type="entry name" value="Zinc finger, CCCH-type"/>
    <property type="match status" value="2"/>
</dbReference>
<evidence type="ECO:0000256" key="1">
    <source>
        <dbReference type="ARBA" id="ARBA00022723"/>
    </source>
</evidence>
<dbReference type="InterPro" id="IPR036855">
    <property type="entry name" value="Znf_CCCH_sf"/>
</dbReference>
<dbReference type="InterPro" id="IPR000571">
    <property type="entry name" value="Znf_CCCH"/>
</dbReference>
<accession>A0A9P7GWK5</accession>